<dbReference type="EMBL" id="JBHSNM010000006">
    <property type="protein sequence ID" value="MFC5571175.1"/>
    <property type="molecule type" value="Genomic_DNA"/>
</dbReference>
<reference evidence="2" key="1">
    <citation type="journal article" date="2019" name="Int. J. Syst. Evol. Microbiol.">
        <title>The Global Catalogue of Microorganisms (GCM) 10K type strain sequencing project: providing services to taxonomists for standard genome sequencing and annotation.</title>
        <authorList>
            <consortium name="The Broad Institute Genomics Platform"/>
            <consortium name="The Broad Institute Genome Sequencing Center for Infectious Disease"/>
            <person name="Wu L."/>
            <person name="Ma J."/>
        </authorList>
    </citation>
    <scope>NUCLEOTIDE SEQUENCE [LARGE SCALE GENOMIC DNA]</scope>
    <source>
        <strain evidence="2">KACC 11407</strain>
    </source>
</reference>
<evidence type="ECO:0000313" key="2">
    <source>
        <dbReference type="Proteomes" id="UP001596036"/>
    </source>
</evidence>
<sequence length="124" mass="13859">MSRAVISPAIRRFISAKLVSVPFWEGILLLRSRPGMWTADELAARLYINGPTARQLVGELQRSGFAAADQDGIRYAPHPDLAEMVEQLAGLYSRHVVEVTKLIHASADRRAENFANAFVLRRDE</sequence>
<proteinExistence type="predicted"/>
<organism evidence="1 2">
    <name type="scientific">Lysobacter yangpyeongensis</name>
    <dbReference type="NCBI Taxonomy" id="346182"/>
    <lineage>
        <taxon>Bacteria</taxon>
        <taxon>Pseudomonadati</taxon>
        <taxon>Pseudomonadota</taxon>
        <taxon>Gammaproteobacteria</taxon>
        <taxon>Lysobacterales</taxon>
        <taxon>Lysobacteraceae</taxon>
        <taxon>Lysobacter</taxon>
    </lineage>
</organism>
<dbReference type="Gene3D" id="1.10.10.10">
    <property type="entry name" value="Winged helix-like DNA-binding domain superfamily/Winged helix DNA-binding domain"/>
    <property type="match status" value="1"/>
</dbReference>
<dbReference type="SUPFAM" id="SSF46785">
    <property type="entry name" value="Winged helix' DNA-binding domain"/>
    <property type="match status" value="1"/>
</dbReference>
<accession>A0ABW0SRE2</accession>
<comment type="caution">
    <text evidence="1">The sequence shown here is derived from an EMBL/GenBank/DDBJ whole genome shotgun (WGS) entry which is preliminary data.</text>
</comment>
<protein>
    <recommendedName>
        <fullName evidence="3">MarR family transcriptional regulator</fullName>
    </recommendedName>
</protein>
<dbReference type="InterPro" id="IPR036388">
    <property type="entry name" value="WH-like_DNA-bd_sf"/>
</dbReference>
<keyword evidence="2" id="KW-1185">Reference proteome</keyword>
<dbReference type="InterPro" id="IPR036390">
    <property type="entry name" value="WH_DNA-bd_sf"/>
</dbReference>
<dbReference type="RefSeq" id="WP_386755758.1">
    <property type="nucleotide sequence ID" value="NZ_JBHSNM010000006.1"/>
</dbReference>
<name>A0ABW0SRE2_9GAMM</name>
<gene>
    <name evidence="1" type="ORF">ACFPN1_14010</name>
</gene>
<dbReference type="Proteomes" id="UP001596036">
    <property type="component" value="Unassembled WGS sequence"/>
</dbReference>
<evidence type="ECO:0000313" key="1">
    <source>
        <dbReference type="EMBL" id="MFC5571175.1"/>
    </source>
</evidence>
<evidence type="ECO:0008006" key="3">
    <source>
        <dbReference type="Google" id="ProtNLM"/>
    </source>
</evidence>